<organism evidence="2 3">
    <name type="scientific">Ilyodon furcidens</name>
    <name type="common">goldbreast splitfin</name>
    <dbReference type="NCBI Taxonomy" id="33524"/>
    <lineage>
        <taxon>Eukaryota</taxon>
        <taxon>Metazoa</taxon>
        <taxon>Chordata</taxon>
        <taxon>Craniata</taxon>
        <taxon>Vertebrata</taxon>
        <taxon>Euteleostomi</taxon>
        <taxon>Actinopterygii</taxon>
        <taxon>Neopterygii</taxon>
        <taxon>Teleostei</taxon>
        <taxon>Neoteleostei</taxon>
        <taxon>Acanthomorphata</taxon>
        <taxon>Ovalentaria</taxon>
        <taxon>Atherinomorphae</taxon>
        <taxon>Cyprinodontiformes</taxon>
        <taxon>Goodeidae</taxon>
        <taxon>Ilyodon</taxon>
    </lineage>
</organism>
<evidence type="ECO:0000313" key="2">
    <source>
        <dbReference type="EMBL" id="MEQ2250610.1"/>
    </source>
</evidence>
<feature type="chain" id="PRO_5047182498" description="Secreted protein" evidence="1">
    <location>
        <begin position="20"/>
        <end position="100"/>
    </location>
</feature>
<evidence type="ECO:0000313" key="3">
    <source>
        <dbReference type="Proteomes" id="UP001482620"/>
    </source>
</evidence>
<dbReference type="EMBL" id="JAHRIQ010092817">
    <property type="protein sequence ID" value="MEQ2250610.1"/>
    <property type="molecule type" value="Genomic_DNA"/>
</dbReference>
<sequence length="100" mass="11142">MLVCVCVFFGGGVLLRWEAFPPILLLLKSSHERPCQELQCGLSRLSQRQSRLHDATTHTHTADSRSFCSFCCSGHSARSGQVKCKLEEEREPGSEGFNQS</sequence>
<name>A0ABV0V1S5_9TELE</name>
<keyword evidence="1" id="KW-0732">Signal</keyword>
<gene>
    <name evidence="2" type="ORF">ILYODFUR_002754</name>
</gene>
<evidence type="ECO:0008006" key="4">
    <source>
        <dbReference type="Google" id="ProtNLM"/>
    </source>
</evidence>
<evidence type="ECO:0000256" key="1">
    <source>
        <dbReference type="SAM" id="SignalP"/>
    </source>
</evidence>
<keyword evidence="3" id="KW-1185">Reference proteome</keyword>
<accession>A0ABV0V1S5</accession>
<dbReference type="Proteomes" id="UP001482620">
    <property type="component" value="Unassembled WGS sequence"/>
</dbReference>
<feature type="signal peptide" evidence="1">
    <location>
        <begin position="1"/>
        <end position="19"/>
    </location>
</feature>
<reference evidence="2 3" key="1">
    <citation type="submission" date="2021-06" db="EMBL/GenBank/DDBJ databases">
        <authorList>
            <person name="Palmer J.M."/>
        </authorList>
    </citation>
    <scope>NUCLEOTIDE SEQUENCE [LARGE SCALE GENOMIC DNA]</scope>
    <source>
        <strain evidence="3">if_2019</strain>
        <tissue evidence="2">Muscle</tissue>
    </source>
</reference>
<comment type="caution">
    <text evidence="2">The sequence shown here is derived from an EMBL/GenBank/DDBJ whole genome shotgun (WGS) entry which is preliminary data.</text>
</comment>
<protein>
    <recommendedName>
        <fullName evidence="4">Secreted protein</fullName>
    </recommendedName>
</protein>
<proteinExistence type="predicted"/>